<keyword evidence="7" id="KW-1003">Cell membrane</keyword>
<evidence type="ECO:0000313" key="14">
    <source>
        <dbReference type="EMBL" id="GGG28822.1"/>
    </source>
</evidence>
<keyword evidence="6" id="KW-0813">Transport</keyword>
<evidence type="ECO:0000313" key="15">
    <source>
        <dbReference type="Proteomes" id="UP000597507"/>
    </source>
</evidence>
<reference evidence="14 15" key="1">
    <citation type="journal article" date="2014" name="Int. J. Syst. Evol. Microbiol.">
        <title>Complete genome sequence of Corynebacterium casei LMG S-19264T (=DSM 44701T), isolated from a smear-ripened cheese.</title>
        <authorList>
            <consortium name="US DOE Joint Genome Institute (JGI-PGF)"/>
            <person name="Walter F."/>
            <person name="Albersmeier A."/>
            <person name="Kalinowski J."/>
            <person name="Ruckert C."/>
        </authorList>
    </citation>
    <scope>NUCLEOTIDE SEQUENCE [LARGE SCALE GENOMIC DNA]</scope>
    <source>
        <strain evidence="14 15">CGMCC 1.16330</strain>
    </source>
</reference>
<dbReference type="GO" id="GO:0015031">
    <property type="term" value="P:protein transport"/>
    <property type="evidence" value="ECO:0007669"/>
    <property type="project" value="UniProtKB-KW"/>
</dbReference>
<evidence type="ECO:0000256" key="2">
    <source>
        <dbReference type="ARBA" id="ARBA00004162"/>
    </source>
</evidence>
<dbReference type="GO" id="GO:0005886">
    <property type="term" value="C:plasma membrane"/>
    <property type="evidence" value="ECO:0007669"/>
    <property type="project" value="UniProtKB-SubCell"/>
</dbReference>
<dbReference type="SMART" id="SM01323">
    <property type="entry name" value="YajC"/>
    <property type="match status" value="1"/>
</dbReference>
<dbReference type="AlphaFoldDB" id="A0A8J3EC07"/>
<comment type="caution">
    <text evidence="14">The sequence shown here is derived from an EMBL/GenBank/DDBJ whole genome shotgun (WGS) entry which is preliminary data.</text>
</comment>
<evidence type="ECO:0000256" key="3">
    <source>
        <dbReference type="ARBA" id="ARBA00006742"/>
    </source>
</evidence>
<accession>A0A8J3EC07</accession>
<keyword evidence="10 13" id="KW-1133">Transmembrane helix</keyword>
<evidence type="ECO:0000256" key="11">
    <source>
        <dbReference type="ARBA" id="ARBA00023010"/>
    </source>
</evidence>
<name>A0A8J3EC07_9PROT</name>
<feature type="transmembrane region" description="Helical" evidence="13">
    <location>
        <begin position="31"/>
        <end position="48"/>
    </location>
</feature>
<keyword evidence="15" id="KW-1185">Reference proteome</keyword>
<keyword evidence="11" id="KW-0811">Translocation</keyword>
<dbReference type="EMBL" id="BMKS01000004">
    <property type="protein sequence ID" value="GGG28822.1"/>
    <property type="molecule type" value="Genomic_DNA"/>
</dbReference>
<protein>
    <recommendedName>
        <fullName evidence="5">Sec translocon accessory complex subunit YajC</fullName>
    </recommendedName>
</protein>
<evidence type="ECO:0000256" key="12">
    <source>
        <dbReference type="ARBA" id="ARBA00023136"/>
    </source>
</evidence>
<keyword evidence="8 13" id="KW-0812">Transmembrane</keyword>
<evidence type="ECO:0000256" key="10">
    <source>
        <dbReference type="ARBA" id="ARBA00022989"/>
    </source>
</evidence>
<comment type="subunit">
    <text evidence="4">Part of the SecDF-YidC-YajC translocase complex. The SecDF-YidC-YajC translocase forms a supercomplex with SecYEG, called the holo-translocon (HTL).</text>
</comment>
<comment type="function">
    <text evidence="1">The SecYEG-SecDF-YajC-YidC holo-translocon (HTL) protein secretase/insertase is a supercomplex required for protein secretion, insertion of proteins into membranes, and assembly of membrane protein complexes. While the SecYEG complex is essential for assembly of a number of proteins and complexes, the SecDF-YajC-YidC subcomplex facilitates these functions.</text>
</comment>
<comment type="similarity">
    <text evidence="3">Belongs to the YajC family.</text>
</comment>
<dbReference type="Pfam" id="PF02699">
    <property type="entry name" value="YajC"/>
    <property type="match status" value="1"/>
</dbReference>
<keyword evidence="12 13" id="KW-0472">Membrane</keyword>
<proteinExistence type="inferred from homology"/>
<dbReference type="InterPro" id="IPR003849">
    <property type="entry name" value="Preprotein_translocase_YajC"/>
</dbReference>
<evidence type="ECO:0000256" key="8">
    <source>
        <dbReference type="ARBA" id="ARBA00022692"/>
    </source>
</evidence>
<evidence type="ECO:0000256" key="6">
    <source>
        <dbReference type="ARBA" id="ARBA00022448"/>
    </source>
</evidence>
<evidence type="ECO:0000256" key="4">
    <source>
        <dbReference type="ARBA" id="ARBA00011718"/>
    </source>
</evidence>
<sequence>MWNLLLWTLAWFPLVIAPAHAQAGGGGDILIQLMPLVLIFAVFYFLLIRPQQRKMREHREMLLSLKRNDRIVTGGGIVGRITNVRDNSDEIEVEIAPNVRVTVVRGTISSVIRAEGSGAPTGTAPAKAG</sequence>
<evidence type="ECO:0000256" key="13">
    <source>
        <dbReference type="SAM" id="Phobius"/>
    </source>
</evidence>
<evidence type="ECO:0000256" key="1">
    <source>
        <dbReference type="ARBA" id="ARBA00002061"/>
    </source>
</evidence>
<dbReference type="NCBIfam" id="TIGR00739">
    <property type="entry name" value="yajC"/>
    <property type="match status" value="1"/>
</dbReference>
<dbReference type="PANTHER" id="PTHR33909:SF1">
    <property type="entry name" value="SEC TRANSLOCON ACCESSORY COMPLEX SUBUNIT YAJC"/>
    <property type="match status" value="1"/>
</dbReference>
<evidence type="ECO:0000256" key="9">
    <source>
        <dbReference type="ARBA" id="ARBA00022927"/>
    </source>
</evidence>
<comment type="subcellular location">
    <subcellularLocation>
        <location evidence="2">Cell membrane</location>
        <topology evidence="2">Single-pass membrane protein</topology>
    </subcellularLocation>
</comment>
<keyword evidence="9" id="KW-0653">Protein transport</keyword>
<organism evidence="14 15">
    <name type="scientific">Caldovatus sediminis</name>
    <dbReference type="NCBI Taxonomy" id="2041189"/>
    <lineage>
        <taxon>Bacteria</taxon>
        <taxon>Pseudomonadati</taxon>
        <taxon>Pseudomonadota</taxon>
        <taxon>Alphaproteobacteria</taxon>
        <taxon>Acetobacterales</taxon>
        <taxon>Roseomonadaceae</taxon>
        <taxon>Caldovatus</taxon>
    </lineage>
</organism>
<dbReference type="RefSeq" id="WP_229677873.1">
    <property type="nucleotide sequence ID" value="NZ_BMKS01000004.1"/>
</dbReference>
<dbReference type="PRINTS" id="PR01853">
    <property type="entry name" value="YAJCTRNLCASE"/>
</dbReference>
<gene>
    <name evidence="14" type="ORF">GCM10010964_15950</name>
</gene>
<evidence type="ECO:0000256" key="7">
    <source>
        <dbReference type="ARBA" id="ARBA00022475"/>
    </source>
</evidence>
<dbReference type="PANTHER" id="PTHR33909">
    <property type="entry name" value="SEC TRANSLOCON ACCESSORY COMPLEX SUBUNIT YAJC"/>
    <property type="match status" value="1"/>
</dbReference>
<dbReference type="Proteomes" id="UP000597507">
    <property type="component" value="Unassembled WGS sequence"/>
</dbReference>
<evidence type="ECO:0000256" key="5">
    <source>
        <dbReference type="ARBA" id="ARBA00014962"/>
    </source>
</evidence>